<dbReference type="AlphaFoldDB" id="A0A4Q7UXC5"/>
<evidence type="ECO:0000313" key="2">
    <source>
        <dbReference type="Proteomes" id="UP000291591"/>
    </source>
</evidence>
<protein>
    <submittedName>
        <fullName evidence="1">Uncharacterized protein</fullName>
    </submittedName>
</protein>
<keyword evidence="2" id="KW-1185">Reference proteome</keyword>
<dbReference type="NCBIfam" id="NF047719">
    <property type="entry name" value="SCO6745_fam_HTH"/>
    <property type="match status" value="1"/>
</dbReference>
<comment type="caution">
    <text evidence="1">The sequence shown here is derived from an EMBL/GenBank/DDBJ whole genome shotgun (WGS) entry which is preliminary data.</text>
</comment>
<dbReference type="RefSeq" id="WP_207223566.1">
    <property type="nucleotide sequence ID" value="NZ_SHKL01000001.1"/>
</dbReference>
<name>A0A4Q7UXC5_PSEST</name>
<gene>
    <name evidence="1" type="ORF">EV383_3559</name>
</gene>
<organism evidence="1 2">
    <name type="scientific">Pseudonocardia sediminis</name>
    <dbReference type="NCBI Taxonomy" id="1397368"/>
    <lineage>
        <taxon>Bacteria</taxon>
        <taxon>Bacillati</taxon>
        <taxon>Actinomycetota</taxon>
        <taxon>Actinomycetes</taxon>
        <taxon>Pseudonocardiales</taxon>
        <taxon>Pseudonocardiaceae</taxon>
        <taxon>Pseudonocardia</taxon>
    </lineage>
</organism>
<dbReference type="EMBL" id="SHKL01000001">
    <property type="protein sequence ID" value="RZT86662.1"/>
    <property type="molecule type" value="Genomic_DNA"/>
</dbReference>
<evidence type="ECO:0000313" key="1">
    <source>
        <dbReference type="EMBL" id="RZT86662.1"/>
    </source>
</evidence>
<accession>A0A4Q7UXC5</accession>
<proteinExistence type="predicted"/>
<dbReference type="InterPro" id="IPR054058">
    <property type="entry name" value="HTH_67"/>
</dbReference>
<dbReference type="Proteomes" id="UP000291591">
    <property type="component" value="Unassembled WGS sequence"/>
</dbReference>
<reference evidence="1 2" key="1">
    <citation type="submission" date="2019-02" db="EMBL/GenBank/DDBJ databases">
        <title>Sequencing the genomes of 1000 actinobacteria strains.</title>
        <authorList>
            <person name="Klenk H.-P."/>
        </authorList>
    </citation>
    <scope>NUCLEOTIDE SEQUENCE [LARGE SCALE GENOMIC DNA]</scope>
    <source>
        <strain evidence="1 2">DSM 45779</strain>
    </source>
</reference>
<sequence length="337" mass="35366">MTDTTSADSLRARALATALEPFVGSVYFAPEAHAGYAELGFDPSPGPVNEPWGSAHWGGVAMTDGPAYMTSRGSLLGQVHGAVVAAAFGVFAPAAVIASVELGWSRTDAATIGAVRTRGALAQLVRVLGERPAGVDDAIALLERAGANLPLAGRPMYAGVCAQGLPDVPIGRAWRLAERLREHRGDGHVVAFTAAGFGGCAIQVLTERVAGMPPRTYSRTRGWTDADLDAAERALHDRGLIGSDGAATDAGRAAREQVERATDALWTAPARDLGDDLPRLVAILQDWNAWLRSAAAYYPSSPQEATLAADVQRWMREHGLHPFPGVPDRPDPAGGAR</sequence>
<dbReference type="Pfam" id="PF21863">
    <property type="entry name" value="HTH_67"/>
    <property type="match status" value="1"/>
</dbReference>